<dbReference type="NCBIfam" id="NF009589">
    <property type="entry name" value="PRK13030.1"/>
    <property type="match status" value="1"/>
</dbReference>
<dbReference type="GO" id="GO:0016625">
    <property type="term" value="F:oxidoreductase activity, acting on the aldehyde or oxo group of donors, iron-sulfur protein as acceptor"/>
    <property type="evidence" value="ECO:0007669"/>
    <property type="project" value="UniProtKB-ARBA"/>
</dbReference>
<keyword evidence="6" id="KW-0411">Iron-sulfur</keyword>
<dbReference type="Pfam" id="PF20169">
    <property type="entry name" value="DUF6537"/>
    <property type="match status" value="1"/>
</dbReference>
<dbReference type="Gene3D" id="3.40.50.970">
    <property type="match status" value="2"/>
</dbReference>
<reference evidence="8" key="1">
    <citation type="submission" date="2020-12" db="EMBL/GenBank/DDBJ databases">
        <title>Antibiotic resistance and phylogeny of Pseudomonas spp. isolated over three decades from chicken meat in the Norwegian food chain.</title>
        <authorList>
            <person name="Moen B."/>
        </authorList>
    </citation>
    <scope>NUCLEOTIDE SEQUENCE</scope>
    <source>
        <strain evidence="8">MF6762</strain>
    </source>
</reference>
<dbReference type="InterPro" id="IPR046667">
    <property type="entry name" value="DUF6537"/>
</dbReference>
<organism evidence="8 9">
    <name type="scientific">Pseudomonas psychrophila</name>
    <dbReference type="NCBI Taxonomy" id="122355"/>
    <lineage>
        <taxon>Bacteria</taxon>
        <taxon>Pseudomonadati</taxon>
        <taxon>Pseudomonadota</taxon>
        <taxon>Gammaproteobacteria</taxon>
        <taxon>Pseudomonadales</taxon>
        <taxon>Pseudomonadaceae</taxon>
        <taxon>Pseudomonas</taxon>
    </lineage>
</organism>
<dbReference type="Gene3D" id="3.40.920.10">
    <property type="entry name" value="Pyruvate-ferredoxin oxidoreductase, PFOR, domain III"/>
    <property type="match status" value="1"/>
</dbReference>
<dbReference type="GO" id="GO:0045333">
    <property type="term" value="P:cellular respiration"/>
    <property type="evidence" value="ECO:0007669"/>
    <property type="project" value="UniProtKB-ARBA"/>
</dbReference>
<dbReference type="CDD" id="cd02008">
    <property type="entry name" value="TPP_IOR_alpha"/>
    <property type="match status" value="1"/>
</dbReference>
<dbReference type="InterPro" id="IPR002880">
    <property type="entry name" value="Pyrv_Fd/Flavodoxin_OxRdtase_N"/>
</dbReference>
<keyword evidence="2" id="KW-0479">Metal-binding</keyword>
<evidence type="ECO:0000313" key="9">
    <source>
        <dbReference type="Proteomes" id="UP000658390"/>
    </source>
</evidence>
<keyword evidence="1" id="KW-0813">Transport</keyword>
<proteinExistence type="predicted"/>
<keyword evidence="5" id="KW-0408">Iron</keyword>
<dbReference type="PANTHER" id="PTHR48084">
    <property type="entry name" value="2-OXOGLUTARATE OXIDOREDUCTASE SUBUNIT KORB-RELATED"/>
    <property type="match status" value="1"/>
</dbReference>
<dbReference type="SUPFAM" id="SSF52518">
    <property type="entry name" value="Thiamin diphosphate-binding fold (THDP-binding)"/>
    <property type="match status" value="2"/>
</dbReference>
<name>A0A8I1KCX5_9PSED</name>
<dbReference type="InterPro" id="IPR019752">
    <property type="entry name" value="Pyrv/ketoisovalerate_OxRed_cat"/>
</dbReference>
<keyword evidence="8" id="KW-0670">Pyruvate</keyword>
<evidence type="ECO:0000256" key="5">
    <source>
        <dbReference type="ARBA" id="ARBA00023004"/>
    </source>
</evidence>
<dbReference type="SUPFAM" id="SSF52922">
    <property type="entry name" value="TK C-terminal domain-like"/>
    <property type="match status" value="1"/>
</dbReference>
<dbReference type="SUPFAM" id="SSF53323">
    <property type="entry name" value="Pyruvate-ferredoxin oxidoreductase, PFOR, domain III"/>
    <property type="match status" value="1"/>
</dbReference>
<dbReference type="InterPro" id="IPR051457">
    <property type="entry name" value="2-oxoacid:Fd_oxidoreductase"/>
</dbReference>
<dbReference type="InterPro" id="IPR017896">
    <property type="entry name" value="4Fe4S_Fe-S-bd"/>
</dbReference>
<dbReference type="InterPro" id="IPR002869">
    <property type="entry name" value="Pyrv_flavodox_OxRed_cen"/>
</dbReference>
<dbReference type="GO" id="GO:0044281">
    <property type="term" value="P:small molecule metabolic process"/>
    <property type="evidence" value="ECO:0007669"/>
    <property type="project" value="UniProtKB-ARBA"/>
</dbReference>
<evidence type="ECO:0000256" key="6">
    <source>
        <dbReference type="ARBA" id="ARBA00023014"/>
    </source>
</evidence>
<sequence>MKPSPIVQEVLPDRYGAGADHALLSGTQALARLPLEQRWRDRAAGLNTAGYISGYRGSPLATYDMELLRIREKLQAENVKFQPGVNEDLAATAVWGTQFVPLYPGARFDGVFGIWYGKSPGLDRSMDAFLHANTAGTSEHGGVVALVGDDHASKSSSRSAQSDLQLKAAGLPILYPCSTQEILDYGLHAIAMSRYSGCWTSLKLVTDVVETTSVIDVRAERLQINLPPLPTQLPPAGLYIKRNEAPLEMEARLHEHRIPAALAYARANGLNRIHLQPANPRVGIVSAGKSWSDVRAALALLELDDAGAEAAGLRLLKLGLTWPVDPQIVAEFVEGLDTVLVVEEKRPFIEEQLRSILQALDLRVRVVGKAMPAGMGRAQEGQLPISGELSPQIVARSLALLAGVPLSAAAQVEPATAGPMRLPNFCSGCPHNTSTVVPEGSRAMPGIGCHGMAMWIRPETTGTVTHMGAEGMFWVGQSAFTEEPHVFVNIGDGTFFHSGSLALRQAVAAGVRVTYKVLYNGYVSMTGGQRHDGDVSVQKIIDIAQAEGVGRIVVVTSDLGRYADVKLPAGIALRHREELDAVQRELREFDGVSVLVYDQACATELRRLRKRKEAPEPDKRTFINPEVCEGCGDCGVKSNCMSVEPLETELGRKRQINQSSCNKDFSCVEGFCPSFVTVHGGRLKRPARSAGGDWGELAEPALPGLDGGYNLLLAGIGGTGIVTVGTILGQAAQLDGLATSLLDLTGLAQKYGAVMTHLRFARDAAEIPSSRLTVGEADAVVGCDLIVTAGQEALSKVAAPRSFVVVNTAVNPTGEFTKSADWDPHAQELLARLRERTEGALHALDANRLATALMGDAIAINMFLVGFAWQHGRIPVTLDALRRAIELNGVSVEFNLQSFEWGRRAAVDLAAVEAAAAQASDVQVIQFPPRAPQTAQEIVENRSQRLTDYQNSAYAQRYRDLVAQVQSKDEALGAAGRLASAAARYYYKLLADKDEFEVARLYSSETFRQQLAAQFEGDYKLHFHLGAWPLGRRDAQGNWHKREVGPWMLSAMGLLKRLRWTRDSWLDPFRHTPERKLAKALLARYEDDLELILEAATPQTLEAAIELAELPEHIRGYGHVREAHARKVEGSRAALRSRLLGEDVSRQSA</sequence>
<dbReference type="GO" id="GO:0051539">
    <property type="term" value="F:4 iron, 4 sulfur cluster binding"/>
    <property type="evidence" value="ECO:0007669"/>
    <property type="project" value="UniProtKB-KW"/>
</dbReference>
<keyword evidence="4" id="KW-0560">Oxidoreductase</keyword>
<accession>A0A8I1KCX5</accession>
<evidence type="ECO:0000256" key="4">
    <source>
        <dbReference type="ARBA" id="ARBA00023002"/>
    </source>
</evidence>
<comment type="caution">
    <text evidence="8">The sequence shown here is derived from an EMBL/GenBank/DDBJ whole genome shotgun (WGS) entry which is preliminary data.</text>
</comment>
<evidence type="ECO:0000313" key="8">
    <source>
        <dbReference type="EMBL" id="MBJ2260042.1"/>
    </source>
</evidence>
<dbReference type="AlphaFoldDB" id="A0A8I1KCX5"/>
<dbReference type="InterPro" id="IPR009014">
    <property type="entry name" value="Transketo_C/PFOR_II"/>
</dbReference>
<dbReference type="InterPro" id="IPR029061">
    <property type="entry name" value="THDP-binding"/>
</dbReference>
<dbReference type="Pfam" id="PF01558">
    <property type="entry name" value="POR"/>
    <property type="match status" value="1"/>
</dbReference>
<feature type="domain" description="4Fe-4S ferredoxin-type" evidence="7">
    <location>
        <begin position="619"/>
        <end position="651"/>
    </location>
</feature>
<gene>
    <name evidence="8" type="ORF">JFT45_26480</name>
</gene>
<dbReference type="InterPro" id="IPR011766">
    <property type="entry name" value="TPP_enzyme_TPP-bd"/>
</dbReference>
<protein>
    <submittedName>
        <fullName evidence="8">Indolepyruvate ferredoxin oxidoreductase family protein</fullName>
    </submittedName>
</protein>
<evidence type="ECO:0000256" key="3">
    <source>
        <dbReference type="ARBA" id="ARBA00022982"/>
    </source>
</evidence>
<dbReference type="PANTHER" id="PTHR48084:SF3">
    <property type="entry name" value="SUBUNIT OF PYRUVATE:FLAVODOXIN OXIDOREDUCTASE"/>
    <property type="match status" value="1"/>
</dbReference>
<dbReference type="PROSITE" id="PS51379">
    <property type="entry name" value="4FE4S_FER_2"/>
    <property type="match status" value="1"/>
</dbReference>
<dbReference type="Proteomes" id="UP000658390">
    <property type="component" value="Unassembled WGS sequence"/>
</dbReference>
<dbReference type="GO" id="GO:0030976">
    <property type="term" value="F:thiamine pyrophosphate binding"/>
    <property type="evidence" value="ECO:0007669"/>
    <property type="project" value="InterPro"/>
</dbReference>
<keyword evidence="2" id="KW-0004">4Fe-4S</keyword>
<dbReference type="Pfam" id="PF02775">
    <property type="entry name" value="TPP_enzyme_C"/>
    <property type="match status" value="1"/>
</dbReference>
<dbReference type="EMBL" id="JAEKCZ010000046">
    <property type="protein sequence ID" value="MBJ2260042.1"/>
    <property type="molecule type" value="Genomic_DNA"/>
</dbReference>
<evidence type="ECO:0000256" key="2">
    <source>
        <dbReference type="ARBA" id="ARBA00022485"/>
    </source>
</evidence>
<evidence type="ECO:0000259" key="7">
    <source>
        <dbReference type="PROSITE" id="PS51379"/>
    </source>
</evidence>
<keyword evidence="3" id="KW-0249">Electron transport</keyword>
<dbReference type="RefSeq" id="WP_198823149.1">
    <property type="nucleotide sequence ID" value="NZ_JAEKCZ010000046.1"/>
</dbReference>
<dbReference type="NCBIfam" id="NF009588">
    <property type="entry name" value="PRK13029.1"/>
    <property type="match status" value="1"/>
</dbReference>
<evidence type="ECO:0000256" key="1">
    <source>
        <dbReference type="ARBA" id="ARBA00022448"/>
    </source>
</evidence>
<dbReference type="CDD" id="cd07034">
    <property type="entry name" value="TPP_PYR_PFOR_IOR-alpha_like"/>
    <property type="match status" value="1"/>
</dbReference>